<dbReference type="EMBL" id="SMAK01000012">
    <property type="protein sequence ID" value="TCT05835.1"/>
    <property type="molecule type" value="Genomic_DNA"/>
</dbReference>
<comment type="caution">
    <text evidence="1">The sequence shown here is derived from an EMBL/GenBank/DDBJ whole genome shotgun (WGS) entry which is preliminary data.</text>
</comment>
<accession>A0A4R3M3T0</accession>
<dbReference type="Proteomes" id="UP000295678">
    <property type="component" value="Unassembled WGS sequence"/>
</dbReference>
<dbReference type="RefSeq" id="WP_207903797.1">
    <property type="nucleotide sequence ID" value="NZ_SMAK01000012.1"/>
</dbReference>
<protein>
    <recommendedName>
        <fullName evidence="3">2-oxoglutarate-Fe(II)-dependent oxygenase superfamily protein</fullName>
    </recommendedName>
</protein>
<proteinExistence type="predicted"/>
<sequence length="214" mass="23944">MLESPIDRTIETFTGALARATRNDSPWRHWLLRDALPGDVIDRILALPYRAPVKARFDGRRETNNSTRVFFDRDAQAHHPVCAELASVFRDPRTVAAIEATCGVDLSAARGRIEYTQDVDGFWLEPHTDIAVKLFTMLIYLSDDPALADAGTDIYDATGKVHLGATPYGRGLGLIFLPAGDTWHGFERRPIRGVRRSLIVNYVSPEWRATAELI</sequence>
<reference evidence="1 2" key="1">
    <citation type="submission" date="2019-03" db="EMBL/GenBank/DDBJ databases">
        <title>Genomic Encyclopedia of Type Strains, Phase IV (KMG-IV): sequencing the most valuable type-strain genomes for metagenomic binning, comparative biology and taxonomic classification.</title>
        <authorList>
            <person name="Goeker M."/>
        </authorList>
    </citation>
    <scope>NUCLEOTIDE SEQUENCE [LARGE SCALE GENOMIC DNA]</scope>
    <source>
        <strain evidence="1 2">DSM 19345</strain>
    </source>
</reference>
<gene>
    <name evidence="1" type="ORF">EDC22_1124</name>
</gene>
<keyword evidence="2" id="KW-1185">Reference proteome</keyword>
<dbReference type="AlphaFoldDB" id="A0A4R3M3T0"/>
<evidence type="ECO:0000313" key="2">
    <source>
        <dbReference type="Proteomes" id="UP000295678"/>
    </source>
</evidence>
<evidence type="ECO:0000313" key="1">
    <source>
        <dbReference type="EMBL" id="TCT05835.1"/>
    </source>
</evidence>
<evidence type="ECO:0008006" key="3">
    <source>
        <dbReference type="Google" id="ProtNLM"/>
    </source>
</evidence>
<name>A0A4R3M3T0_9HYPH</name>
<dbReference type="Gene3D" id="2.60.120.620">
    <property type="entry name" value="q2cbj1_9rhob like domain"/>
    <property type="match status" value="1"/>
</dbReference>
<organism evidence="1 2">
    <name type="scientific">Tepidamorphus gemmatus</name>
    <dbReference type="NCBI Taxonomy" id="747076"/>
    <lineage>
        <taxon>Bacteria</taxon>
        <taxon>Pseudomonadati</taxon>
        <taxon>Pseudomonadota</taxon>
        <taxon>Alphaproteobacteria</taxon>
        <taxon>Hyphomicrobiales</taxon>
        <taxon>Tepidamorphaceae</taxon>
        <taxon>Tepidamorphus</taxon>
    </lineage>
</organism>